<dbReference type="PANTHER" id="PTHR21450">
    <property type="entry name" value="PROTEIN ALTERED PHOSPHATE STARVATION RESPONSE 1"/>
    <property type="match status" value="1"/>
</dbReference>
<feature type="compositionally biased region" description="Acidic residues" evidence="1">
    <location>
        <begin position="105"/>
        <end position="117"/>
    </location>
</feature>
<organism evidence="4 5">
    <name type="scientific">Tripterygium wilfordii</name>
    <name type="common">Thunder God vine</name>
    <dbReference type="NCBI Taxonomy" id="458696"/>
    <lineage>
        <taxon>Eukaryota</taxon>
        <taxon>Viridiplantae</taxon>
        <taxon>Streptophyta</taxon>
        <taxon>Embryophyta</taxon>
        <taxon>Tracheophyta</taxon>
        <taxon>Spermatophyta</taxon>
        <taxon>Magnoliopsida</taxon>
        <taxon>eudicotyledons</taxon>
        <taxon>Gunneridae</taxon>
        <taxon>Pentapetalae</taxon>
        <taxon>rosids</taxon>
        <taxon>fabids</taxon>
        <taxon>Celastrales</taxon>
        <taxon>Celastraceae</taxon>
        <taxon>Tripterygium</taxon>
    </lineage>
</organism>
<dbReference type="Pfam" id="PF04783">
    <property type="entry name" value="DUF630"/>
    <property type="match status" value="1"/>
</dbReference>
<dbReference type="EMBL" id="JAAARO010000014">
    <property type="protein sequence ID" value="KAF5736368.1"/>
    <property type="molecule type" value="Genomic_DNA"/>
</dbReference>
<sequence length="660" mass="75458">MGCVASSIDKEERVQICKERKRLMKQLLVLRGEFAISQLAYLRSLKNTGVTLRQFTESESLELELTTCNRVLPPSPPPLLPPSPPPPPSFSPELRKTNINPHEVAEEESISIDDDNESSTPPPPPILRSSFDYWDPFRSYSPPHQKSETVEPAEEENWAEAKTEFEEEDREEEVVSNAASSPRPGKHQAVELADDNSSMMSWHTKDTTDMEMVVWRNKKSLEGIVKELDDYFLKASAGGNQIAILLGITRGDISLPLSFKENKRKRYNSAKVFSALSWSWSSRSLQYTRHAAEFCGSTEPCRPGAHWMTLDKLYTAEQKLYKEVKEEEITKLEHERKSILLLKQEEENHDWMRIEKTRSIVESLETDKNRLQDSINNTCSTILTLIDEELYPQLDTLISGLMHMWRTMYECHQVQNHISQQLNHLSDNQHTDMTSEHHRQATAQLETEVFSWYNSFIKLITSQRGYVKTLSKWIQLTDYCIVDGPQQSSCSSVVHRISEEWQRIFDRLPDKIASEAIKSLLSAIQAIIQQQAEERSLHKKSDKLEKRLQKELVSLNEMERRLEGSFAAVDAPPNLSLQHPLSVKLAKTEALKQRAETEKAKYLNSVQVTRGMILNNLKTSLPNVFQALMSFSNASFQAFEAIHSHTKLTIACDPSDNSAS</sequence>
<evidence type="ECO:0000313" key="5">
    <source>
        <dbReference type="Proteomes" id="UP000593562"/>
    </source>
</evidence>
<dbReference type="InterPro" id="IPR006867">
    <property type="entry name" value="DUF632"/>
</dbReference>
<protein>
    <submittedName>
        <fullName evidence="4">Uncharacterized protein</fullName>
    </submittedName>
</protein>
<keyword evidence="5" id="KW-1185">Reference proteome</keyword>
<gene>
    <name evidence="4" type="ORF">HS088_TW14G00510</name>
</gene>
<dbReference type="Pfam" id="PF04782">
    <property type="entry name" value="DUF632"/>
    <property type="match status" value="1"/>
</dbReference>
<dbReference type="OrthoDB" id="1919226at2759"/>
<dbReference type="AlphaFoldDB" id="A0A7J7CQT5"/>
<name>A0A7J7CQT5_TRIWF</name>
<accession>A0A7J7CQT5</accession>
<dbReference type="PANTHER" id="PTHR21450:SF21">
    <property type="entry name" value="REDUCTASE SUBUNIT C, PUTATIVE (DUF630 AND DUF632)-RELATED"/>
    <property type="match status" value="1"/>
</dbReference>
<proteinExistence type="predicted"/>
<dbReference type="InParanoid" id="A0A7J7CQT5"/>
<feature type="domain" description="DUF632" evidence="2">
    <location>
        <begin position="221"/>
        <end position="525"/>
    </location>
</feature>
<evidence type="ECO:0000259" key="3">
    <source>
        <dbReference type="Pfam" id="PF04783"/>
    </source>
</evidence>
<feature type="region of interest" description="Disordered" evidence="1">
    <location>
        <begin position="70"/>
        <end position="188"/>
    </location>
</feature>
<evidence type="ECO:0000313" key="4">
    <source>
        <dbReference type="EMBL" id="KAF5736368.1"/>
    </source>
</evidence>
<feature type="compositionally biased region" description="Acidic residues" evidence="1">
    <location>
        <begin position="165"/>
        <end position="174"/>
    </location>
</feature>
<dbReference type="FunCoup" id="A0A7J7CQT5">
    <property type="interactions" value="1229"/>
</dbReference>
<dbReference type="InterPro" id="IPR006868">
    <property type="entry name" value="DUF630"/>
</dbReference>
<dbReference type="Proteomes" id="UP000593562">
    <property type="component" value="Unassembled WGS sequence"/>
</dbReference>
<comment type="caution">
    <text evidence="4">The sequence shown here is derived from an EMBL/GenBank/DDBJ whole genome shotgun (WGS) entry which is preliminary data.</text>
</comment>
<reference evidence="4 5" key="1">
    <citation type="journal article" date="2020" name="Nat. Commun.">
        <title>Genome of Tripterygium wilfordii and identification of cytochrome P450 involved in triptolide biosynthesis.</title>
        <authorList>
            <person name="Tu L."/>
            <person name="Su P."/>
            <person name="Zhang Z."/>
            <person name="Gao L."/>
            <person name="Wang J."/>
            <person name="Hu T."/>
            <person name="Zhou J."/>
            <person name="Zhang Y."/>
            <person name="Zhao Y."/>
            <person name="Liu Y."/>
            <person name="Song Y."/>
            <person name="Tong Y."/>
            <person name="Lu Y."/>
            <person name="Yang J."/>
            <person name="Xu C."/>
            <person name="Jia M."/>
            <person name="Peters R.J."/>
            <person name="Huang L."/>
            <person name="Gao W."/>
        </authorList>
    </citation>
    <scope>NUCLEOTIDE SEQUENCE [LARGE SCALE GENOMIC DNA]</scope>
    <source>
        <strain evidence="5">cv. XIE 37</strain>
        <tissue evidence="4">Leaf</tissue>
    </source>
</reference>
<feature type="compositionally biased region" description="Pro residues" evidence="1">
    <location>
        <begin position="73"/>
        <end position="90"/>
    </location>
</feature>
<evidence type="ECO:0000259" key="2">
    <source>
        <dbReference type="Pfam" id="PF04782"/>
    </source>
</evidence>
<evidence type="ECO:0000256" key="1">
    <source>
        <dbReference type="SAM" id="MobiDB-lite"/>
    </source>
</evidence>
<feature type="domain" description="DUF630" evidence="3">
    <location>
        <begin position="1"/>
        <end position="59"/>
    </location>
</feature>